<organism evidence="1">
    <name type="scientific">Podoviridae sp. ctsNK10</name>
    <dbReference type="NCBI Taxonomy" id="2826582"/>
    <lineage>
        <taxon>Viruses</taxon>
        <taxon>Duplodnaviria</taxon>
        <taxon>Heunggongvirae</taxon>
        <taxon>Uroviricota</taxon>
        <taxon>Caudoviricetes</taxon>
    </lineage>
</organism>
<proteinExistence type="predicted"/>
<sequence>MFLHFSRSNHLVYSVLMTVVLLQTILDKT</sequence>
<accession>A0A8S5NLU4</accession>
<evidence type="ECO:0000313" key="1">
    <source>
        <dbReference type="EMBL" id="DAD95258.1"/>
    </source>
</evidence>
<name>A0A8S5NLU4_9CAUD</name>
<dbReference type="EMBL" id="BK015191">
    <property type="protein sequence ID" value="DAD95258.1"/>
    <property type="molecule type" value="Genomic_DNA"/>
</dbReference>
<protein>
    <submittedName>
        <fullName evidence="1">Uncharacterized protein</fullName>
    </submittedName>
</protein>
<reference evidence="1" key="1">
    <citation type="journal article" date="2021" name="Proc. Natl. Acad. Sci. U.S.A.">
        <title>A Catalog of Tens of Thousands of Viruses from Human Metagenomes Reveals Hidden Associations with Chronic Diseases.</title>
        <authorList>
            <person name="Tisza M.J."/>
            <person name="Buck C.B."/>
        </authorList>
    </citation>
    <scope>NUCLEOTIDE SEQUENCE</scope>
    <source>
        <strain evidence="1">CtsNK10</strain>
    </source>
</reference>